<dbReference type="Proteomes" id="UP000256572">
    <property type="component" value="Chromosome"/>
</dbReference>
<reference evidence="1 2" key="2">
    <citation type="submission" date="2018-08" db="EMBL/GenBank/DDBJ databases">
        <title>Acetobacter oryzifermentans sp. nov., isolated from Korea traditional vinegar and reclassification of Acetobacter pasteurianus subsp. ascendens (Henneberg 1898) as Acetobacter ascendens comb. nov.</title>
        <authorList>
            <person name="Cho G.Y."/>
            <person name="Lee S.H."/>
        </authorList>
    </citation>
    <scope>NUCLEOTIDE SEQUENCE [LARGE SCALE GENOMIC DNA]</scope>
    <source>
        <strain evidence="1 2">SH</strain>
    </source>
</reference>
<sequence>MSHKNTHHNPWWRKTVSNTRYKIEEADGGFVLVEEKGAPGRPPISIVRVPYSIAQEAESGTDAASRNGDVLRDQRKLEALRLARYAASFFIEKDPDAHHLLRIREHVEKLVTASIAELRKNAAVPSQQTE</sequence>
<accession>A0AAN1PFX1</accession>
<protein>
    <submittedName>
        <fullName evidence="1">Uncharacterized protein</fullName>
    </submittedName>
</protein>
<evidence type="ECO:0000313" key="1">
    <source>
        <dbReference type="EMBL" id="AXM99396.1"/>
    </source>
</evidence>
<evidence type="ECO:0000313" key="2">
    <source>
        <dbReference type="Proteomes" id="UP000256572"/>
    </source>
</evidence>
<name>A0AAN1PFX1_9PROT</name>
<dbReference type="EMBL" id="CP023189">
    <property type="protein sequence ID" value="AXM99396.1"/>
    <property type="molecule type" value="Genomic_DNA"/>
</dbReference>
<organism evidence="1 2">
    <name type="scientific">Acetobacter pomorum</name>
    <dbReference type="NCBI Taxonomy" id="65959"/>
    <lineage>
        <taxon>Bacteria</taxon>
        <taxon>Pseudomonadati</taxon>
        <taxon>Pseudomonadota</taxon>
        <taxon>Alphaproteobacteria</taxon>
        <taxon>Acetobacterales</taxon>
        <taxon>Acetobacteraceae</taxon>
        <taxon>Acetobacter</taxon>
    </lineage>
</organism>
<gene>
    <name evidence="1" type="ORF">CJF59_01510</name>
</gene>
<dbReference type="AlphaFoldDB" id="A0AAN1PFX1"/>
<proteinExistence type="predicted"/>
<reference evidence="1 2" key="1">
    <citation type="submission" date="2017-09" db="EMBL/GenBank/DDBJ databases">
        <authorList>
            <person name="Kim K.H."/>
            <person name="Chun B.H."/>
            <person name="Han G.S."/>
            <person name="Hyun S.G."/>
            <person name="Jeon C.O."/>
        </authorList>
    </citation>
    <scope>NUCLEOTIDE SEQUENCE [LARGE SCALE GENOMIC DNA]</scope>
    <source>
        <strain evidence="1 2">SH</strain>
    </source>
</reference>